<sequence>MAAQAKTRRYENGTGETDRISHLPPFLIDEVLERLWIHDAARTSILSKTWRHIWEMHPNLHLNYKFITQLVTQKFAEMDEQTQMKEISKTISNIFLSHSGPILSFFLYIPRDLPFHESSDLILWIKNISNKGVETLTLRNESPVDCKIPSYFFSCVQLTDLGLEGCVLNPPLGFTGFSKLIRVDLKDVTFSGNMSFGTQVQDLRLHNCRGIEHLGRQFKPDNNLTALYFLNSDVIDWRWFECTYKLQYLRIVMSKMPSSTEKVINLDKLLGNMPRLDTLWLEGFVYREQSGNAEMLLDPSVFSDHMILDQLETLKVINMVASPNEFQLIRLLLASSPSLKSFDFNTEYIIHDPAEELMITQEEQSGHSMMLLDPWVFSDHMILDQLEILKVINMVGSRNEFQLIKLLLASSPSLRSFDFNMEFIIDDPEEEFMISQEVHEMPRASRDVVIEWVI</sequence>
<dbReference type="InterPro" id="IPR032675">
    <property type="entry name" value="LRR_dom_sf"/>
</dbReference>
<dbReference type="EMBL" id="CP093344">
    <property type="protein sequence ID" value="WOG87166.1"/>
    <property type="molecule type" value="Genomic_DNA"/>
</dbReference>
<protein>
    <recommendedName>
        <fullName evidence="1">F-box domain-containing protein</fullName>
    </recommendedName>
</protein>
<dbReference type="AlphaFoldDB" id="A0AAF1AP11"/>
<reference evidence="2" key="2">
    <citation type="submission" date="2022-03" db="EMBL/GenBank/DDBJ databases">
        <title>Draft title - Genomic analysis of global carrot germplasm unveils the trajectory of domestication and the origin of high carotenoid orange carrot.</title>
        <authorList>
            <person name="Iorizzo M."/>
            <person name="Ellison S."/>
            <person name="Senalik D."/>
            <person name="Macko-Podgorni A."/>
            <person name="Grzebelus D."/>
            <person name="Bostan H."/>
            <person name="Rolling W."/>
            <person name="Curaba J."/>
            <person name="Simon P."/>
        </authorList>
    </citation>
    <scope>NUCLEOTIDE SEQUENCE</scope>
    <source>
        <tissue evidence="2">Leaf</tissue>
    </source>
</reference>
<evidence type="ECO:0000313" key="3">
    <source>
        <dbReference type="Proteomes" id="UP000077755"/>
    </source>
</evidence>
<dbReference type="InterPro" id="IPR001810">
    <property type="entry name" value="F-box_dom"/>
</dbReference>
<evidence type="ECO:0000259" key="1">
    <source>
        <dbReference type="Pfam" id="PF00646"/>
    </source>
</evidence>
<dbReference type="Proteomes" id="UP000077755">
    <property type="component" value="Chromosome 2"/>
</dbReference>
<dbReference type="InterPro" id="IPR036047">
    <property type="entry name" value="F-box-like_dom_sf"/>
</dbReference>
<dbReference type="SUPFAM" id="SSF52047">
    <property type="entry name" value="RNI-like"/>
    <property type="match status" value="1"/>
</dbReference>
<gene>
    <name evidence="2" type="ORF">DCAR_0206389</name>
</gene>
<dbReference type="SUPFAM" id="SSF81383">
    <property type="entry name" value="F-box domain"/>
    <property type="match status" value="1"/>
</dbReference>
<organism evidence="2 3">
    <name type="scientific">Daucus carota subsp. sativus</name>
    <name type="common">Carrot</name>
    <dbReference type="NCBI Taxonomy" id="79200"/>
    <lineage>
        <taxon>Eukaryota</taxon>
        <taxon>Viridiplantae</taxon>
        <taxon>Streptophyta</taxon>
        <taxon>Embryophyta</taxon>
        <taxon>Tracheophyta</taxon>
        <taxon>Spermatophyta</taxon>
        <taxon>Magnoliopsida</taxon>
        <taxon>eudicotyledons</taxon>
        <taxon>Gunneridae</taxon>
        <taxon>Pentapetalae</taxon>
        <taxon>asterids</taxon>
        <taxon>campanulids</taxon>
        <taxon>Apiales</taxon>
        <taxon>Apiaceae</taxon>
        <taxon>Apioideae</taxon>
        <taxon>Scandiceae</taxon>
        <taxon>Daucinae</taxon>
        <taxon>Daucus</taxon>
        <taxon>Daucus sect. Daucus</taxon>
    </lineage>
</organism>
<evidence type="ECO:0000313" key="2">
    <source>
        <dbReference type="EMBL" id="WOG87166.1"/>
    </source>
</evidence>
<accession>A0AAF1AP11</accession>
<dbReference type="KEGG" id="dcr:108207393"/>
<dbReference type="Gene3D" id="3.80.10.10">
    <property type="entry name" value="Ribonuclease Inhibitor"/>
    <property type="match status" value="1"/>
</dbReference>
<dbReference type="Pfam" id="PF00646">
    <property type="entry name" value="F-box"/>
    <property type="match status" value="1"/>
</dbReference>
<feature type="domain" description="F-box" evidence="1">
    <location>
        <begin position="20"/>
        <end position="60"/>
    </location>
</feature>
<proteinExistence type="predicted"/>
<name>A0AAF1AP11_DAUCS</name>
<dbReference type="PANTHER" id="PTHR31639:SF312">
    <property type="entry name" value="CYCLIN-LIKE F-BOX"/>
    <property type="match status" value="1"/>
</dbReference>
<reference evidence="2" key="1">
    <citation type="journal article" date="2016" name="Nat. Genet.">
        <title>A high-quality carrot genome assembly provides new insights into carotenoid accumulation and asterid genome evolution.</title>
        <authorList>
            <person name="Iorizzo M."/>
            <person name="Ellison S."/>
            <person name="Senalik D."/>
            <person name="Zeng P."/>
            <person name="Satapoomin P."/>
            <person name="Huang J."/>
            <person name="Bowman M."/>
            <person name="Iovene M."/>
            <person name="Sanseverino W."/>
            <person name="Cavagnaro P."/>
            <person name="Yildiz M."/>
            <person name="Macko-Podgorni A."/>
            <person name="Moranska E."/>
            <person name="Grzebelus E."/>
            <person name="Grzebelus D."/>
            <person name="Ashrafi H."/>
            <person name="Zheng Z."/>
            <person name="Cheng S."/>
            <person name="Spooner D."/>
            <person name="Van Deynze A."/>
            <person name="Simon P."/>
        </authorList>
    </citation>
    <scope>NUCLEOTIDE SEQUENCE</scope>
    <source>
        <tissue evidence="2">Leaf</tissue>
    </source>
</reference>
<dbReference type="PANTHER" id="PTHR31639">
    <property type="entry name" value="F-BOX PROTEIN-LIKE"/>
    <property type="match status" value="1"/>
</dbReference>
<keyword evidence="3" id="KW-1185">Reference proteome</keyword>